<dbReference type="PANTHER" id="PTHR24068">
    <property type="entry name" value="UBIQUITIN-CONJUGATING ENZYME E2"/>
    <property type="match status" value="1"/>
</dbReference>
<keyword evidence="5" id="KW-0732">Signal</keyword>
<reference evidence="7 8" key="1">
    <citation type="journal article" date="2024" name="BMC Genomics">
        <title>Genome assembly of redclaw crayfish (Cherax quadricarinatus) provides insights into its immune adaptation and hypoxia tolerance.</title>
        <authorList>
            <person name="Liu Z."/>
            <person name="Zheng J."/>
            <person name="Li H."/>
            <person name="Fang K."/>
            <person name="Wang S."/>
            <person name="He J."/>
            <person name="Zhou D."/>
            <person name="Weng S."/>
            <person name="Chi M."/>
            <person name="Gu Z."/>
            <person name="He J."/>
            <person name="Li F."/>
            <person name="Wang M."/>
        </authorList>
    </citation>
    <scope>NUCLEOTIDE SEQUENCE [LARGE SCALE GENOMIC DNA]</scope>
    <source>
        <strain evidence="7">ZL_2023a</strain>
    </source>
</reference>
<dbReference type="GO" id="GO:0016740">
    <property type="term" value="F:transferase activity"/>
    <property type="evidence" value="ECO:0007669"/>
    <property type="project" value="UniProtKB-KW"/>
</dbReference>
<feature type="non-terminal residue" evidence="7">
    <location>
        <position position="1"/>
    </location>
</feature>
<organism evidence="7 8">
    <name type="scientific">Cherax quadricarinatus</name>
    <name type="common">Australian red claw crayfish</name>
    <dbReference type="NCBI Taxonomy" id="27406"/>
    <lineage>
        <taxon>Eukaryota</taxon>
        <taxon>Metazoa</taxon>
        <taxon>Ecdysozoa</taxon>
        <taxon>Arthropoda</taxon>
        <taxon>Crustacea</taxon>
        <taxon>Multicrustacea</taxon>
        <taxon>Malacostraca</taxon>
        <taxon>Eumalacostraca</taxon>
        <taxon>Eucarida</taxon>
        <taxon>Decapoda</taxon>
        <taxon>Pleocyemata</taxon>
        <taxon>Astacidea</taxon>
        <taxon>Parastacoidea</taxon>
        <taxon>Parastacidae</taxon>
        <taxon>Cherax</taxon>
    </lineage>
</organism>
<dbReference type="SMART" id="SM00212">
    <property type="entry name" value="UBCc"/>
    <property type="match status" value="1"/>
</dbReference>
<proteinExistence type="inferred from homology"/>
<dbReference type="SUPFAM" id="SSF54495">
    <property type="entry name" value="UBC-like"/>
    <property type="match status" value="1"/>
</dbReference>
<keyword evidence="2 4" id="KW-0833">Ubl conjugation pathway</keyword>
<comment type="similarity">
    <text evidence="4">Belongs to the ubiquitin-conjugating enzyme family.</text>
</comment>
<accession>A0AAW0YGI7</accession>
<evidence type="ECO:0000313" key="7">
    <source>
        <dbReference type="EMBL" id="KAK8750747.1"/>
    </source>
</evidence>
<keyword evidence="4" id="KW-0067">ATP-binding</keyword>
<feature type="active site" description="Glycyl thioester intermediate" evidence="3">
    <location>
        <position position="139"/>
    </location>
</feature>
<evidence type="ECO:0000256" key="1">
    <source>
        <dbReference type="ARBA" id="ARBA00022679"/>
    </source>
</evidence>
<evidence type="ECO:0000256" key="4">
    <source>
        <dbReference type="RuleBase" id="RU362109"/>
    </source>
</evidence>
<feature type="domain" description="UBC core" evidence="6">
    <location>
        <begin position="55"/>
        <end position="201"/>
    </location>
</feature>
<evidence type="ECO:0000256" key="2">
    <source>
        <dbReference type="ARBA" id="ARBA00022786"/>
    </source>
</evidence>
<keyword evidence="8" id="KW-1185">Reference proteome</keyword>
<dbReference type="AlphaFoldDB" id="A0AAW0YGI7"/>
<feature type="signal peptide" evidence="5">
    <location>
        <begin position="1"/>
        <end position="24"/>
    </location>
</feature>
<dbReference type="InterPro" id="IPR023313">
    <property type="entry name" value="UBQ-conjugating_AS"/>
</dbReference>
<keyword evidence="1" id="KW-0808">Transferase</keyword>
<dbReference type="Gene3D" id="3.10.110.10">
    <property type="entry name" value="Ubiquitin Conjugating Enzyme"/>
    <property type="match status" value="1"/>
</dbReference>
<dbReference type="GO" id="GO:0005524">
    <property type="term" value="F:ATP binding"/>
    <property type="evidence" value="ECO:0007669"/>
    <property type="project" value="UniProtKB-UniRule"/>
</dbReference>
<dbReference type="InterPro" id="IPR000608">
    <property type="entry name" value="UBC"/>
</dbReference>
<evidence type="ECO:0000313" key="8">
    <source>
        <dbReference type="Proteomes" id="UP001445076"/>
    </source>
</evidence>
<name>A0AAW0YGI7_CHEQU</name>
<dbReference type="InterPro" id="IPR016135">
    <property type="entry name" value="UBQ-conjugating_enzyme/RWD"/>
</dbReference>
<protein>
    <recommendedName>
        <fullName evidence="6">UBC core domain-containing protein</fullName>
    </recommendedName>
</protein>
<dbReference type="PROSITE" id="PS50127">
    <property type="entry name" value="UBC_2"/>
    <property type="match status" value="1"/>
</dbReference>
<dbReference type="Proteomes" id="UP001445076">
    <property type="component" value="Unassembled WGS sequence"/>
</dbReference>
<dbReference type="Pfam" id="PF00179">
    <property type="entry name" value="UQ_con"/>
    <property type="match status" value="1"/>
</dbReference>
<evidence type="ECO:0000259" key="6">
    <source>
        <dbReference type="PROSITE" id="PS50127"/>
    </source>
</evidence>
<sequence>SVLDYLHLHVLSLLLSSTILLNTSNKSSLVHSLTSKVYCVQHLDWCSSQAASVIMALKRINKEMRDLERDPPGQCSAGPIGTDPFHCQATIMGPEDTPYEGGLFDLRIDFPEDYPFQPPKVWFTTKIYHPNISDRGSICLDILDKNWSPTLSISKVLLTVCALLTDPNPQDPWRADIADLYMRDKEQYENEARIWTQRYASG</sequence>
<dbReference type="PROSITE" id="PS00183">
    <property type="entry name" value="UBC_1"/>
    <property type="match status" value="1"/>
</dbReference>
<evidence type="ECO:0000256" key="5">
    <source>
        <dbReference type="SAM" id="SignalP"/>
    </source>
</evidence>
<feature type="chain" id="PRO_5043654179" description="UBC core domain-containing protein" evidence="5">
    <location>
        <begin position="25"/>
        <end position="202"/>
    </location>
</feature>
<keyword evidence="4" id="KW-0547">Nucleotide-binding</keyword>
<dbReference type="EMBL" id="JARKIK010000007">
    <property type="protein sequence ID" value="KAK8750747.1"/>
    <property type="molecule type" value="Genomic_DNA"/>
</dbReference>
<comment type="caution">
    <text evidence="7">The sequence shown here is derived from an EMBL/GenBank/DDBJ whole genome shotgun (WGS) entry which is preliminary data.</text>
</comment>
<evidence type="ECO:0000256" key="3">
    <source>
        <dbReference type="PROSITE-ProRule" id="PRU10133"/>
    </source>
</evidence>
<dbReference type="FunFam" id="3.10.110.10:FF:000002">
    <property type="entry name" value="Ubiquitin-conjugating enzyme E2 D3"/>
    <property type="match status" value="1"/>
</dbReference>
<gene>
    <name evidence="7" type="ORF">OTU49_014990</name>
</gene>